<proteinExistence type="predicted"/>
<comment type="caution">
    <text evidence="1">The sequence shown here is derived from an EMBL/GenBank/DDBJ whole genome shotgun (WGS) entry which is preliminary data.</text>
</comment>
<keyword evidence="2" id="KW-1185">Reference proteome</keyword>
<feature type="non-terminal residue" evidence="1">
    <location>
        <position position="1"/>
    </location>
</feature>
<dbReference type="EMBL" id="LXQA010261016">
    <property type="protein sequence ID" value="MCI38882.1"/>
    <property type="molecule type" value="Genomic_DNA"/>
</dbReference>
<name>A0A392RRQ2_9FABA</name>
<evidence type="ECO:0000313" key="1">
    <source>
        <dbReference type="EMBL" id="MCI38882.1"/>
    </source>
</evidence>
<reference evidence="1 2" key="1">
    <citation type="journal article" date="2018" name="Front. Plant Sci.">
        <title>Red Clover (Trifolium pratense) and Zigzag Clover (T. medium) - A Picture of Genomic Similarities and Differences.</title>
        <authorList>
            <person name="Dluhosova J."/>
            <person name="Istvanek J."/>
            <person name="Nedelnik J."/>
            <person name="Repkova J."/>
        </authorList>
    </citation>
    <scope>NUCLEOTIDE SEQUENCE [LARGE SCALE GENOMIC DNA]</scope>
    <source>
        <strain evidence="2">cv. 10/8</strain>
        <tissue evidence="1">Leaf</tissue>
    </source>
</reference>
<organism evidence="1 2">
    <name type="scientific">Trifolium medium</name>
    <dbReference type="NCBI Taxonomy" id="97028"/>
    <lineage>
        <taxon>Eukaryota</taxon>
        <taxon>Viridiplantae</taxon>
        <taxon>Streptophyta</taxon>
        <taxon>Embryophyta</taxon>
        <taxon>Tracheophyta</taxon>
        <taxon>Spermatophyta</taxon>
        <taxon>Magnoliopsida</taxon>
        <taxon>eudicotyledons</taxon>
        <taxon>Gunneridae</taxon>
        <taxon>Pentapetalae</taxon>
        <taxon>rosids</taxon>
        <taxon>fabids</taxon>
        <taxon>Fabales</taxon>
        <taxon>Fabaceae</taxon>
        <taxon>Papilionoideae</taxon>
        <taxon>50 kb inversion clade</taxon>
        <taxon>NPAAA clade</taxon>
        <taxon>Hologalegina</taxon>
        <taxon>IRL clade</taxon>
        <taxon>Trifolieae</taxon>
        <taxon>Trifolium</taxon>
    </lineage>
</organism>
<accession>A0A392RRQ2</accession>
<dbReference type="Proteomes" id="UP000265520">
    <property type="component" value="Unassembled WGS sequence"/>
</dbReference>
<protein>
    <submittedName>
        <fullName evidence="1">Uncharacterized protein</fullName>
    </submittedName>
</protein>
<dbReference type="AlphaFoldDB" id="A0A392RRQ2"/>
<evidence type="ECO:0000313" key="2">
    <source>
        <dbReference type="Proteomes" id="UP000265520"/>
    </source>
</evidence>
<sequence length="90" mass="10252">ADDVMKTEVWKENLGLLDSDLNMHLKFSLEPGTLFVKKDFVENPTFEAFETEVRKDLSAQNVKLEELCAKQEAMGANLKLILSLLQNRNP</sequence>